<evidence type="ECO:0000313" key="1">
    <source>
        <dbReference type="EMBL" id="CAE7331099.1"/>
    </source>
</evidence>
<evidence type="ECO:0000313" key="2">
    <source>
        <dbReference type="Proteomes" id="UP000604046"/>
    </source>
</evidence>
<accession>A0A812PEL0</accession>
<dbReference type="Proteomes" id="UP000604046">
    <property type="component" value="Unassembled WGS sequence"/>
</dbReference>
<dbReference type="AlphaFoldDB" id="A0A812PEL0"/>
<comment type="caution">
    <text evidence="1">The sequence shown here is derived from an EMBL/GenBank/DDBJ whole genome shotgun (WGS) entry which is preliminary data.</text>
</comment>
<dbReference type="EMBL" id="CAJNDS010002107">
    <property type="protein sequence ID" value="CAE7331099.1"/>
    <property type="molecule type" value="Genomic_DNA"/>
</dbReference>
<dbReference type="OrthoDB" id="10303835at2759"/>
<gene>
    <name evidence="1" type="primary">msrA</name>
    <name evidence="1" type="ORF">SNAT2548_LOCUS17322</name>
</gene>
<reference evidence="1" key="1">
    <citation type="submission" date="2021-02" db="EMBL/GenBank/DDBJ databases">
        <authorList>
            <person name="Dougan E. K."/>
            <person name="Rhodes N."/>
            <person name="Thang M."/>
            <person name="Chan C."/>
        </authorList>
    </citation>
    <scope>NUCLEOTIDE SEQUENCE</scope>
</reference>
<sequence length="336" mass="34563">MLKAGASASSIQWAVKEQFSSSDCSTNLTDVTQLGRIGTVAQGLGCGGANGAAGKAFVVEGTDLMTYSHYNVTAECSDTPNVNTTTKLEECVESAAGVYEKVKLVSAPGQLTTIYDVGDDTCSGAPVTTSLSAYLCTASSDVPGFVTRLSSCYGDKQMNCWYSNSDCTGSQMCSPSSYDLGSCSAMGGGRYGRTIILGSDDEVAELCTTTTTTPFAGISGNISVHTDGACSVLDATYSVDLGPCTATGSTTSQQFTCSEGSIAYHVYTTNDCSGEATTQVYEQGPCTPVENGTSSWIVTFPECTVSTTAGGATASAAGHLNIGSVILGFLACRYFF</sequence>
<keyword evidence="2" id="KW-1185">Reference proteome</keyword>
<proteinExistence type="predicted"/>
<organism evidence="1 2">
    <name type="scientific">Symbiodinium natans</name>
    <dbReference type="NCBI Taxonomy" id="878477"/>
    <lineage>
        <taxon>Eukaryota</taxon>
        <taxon>Sar</taxon>
        <taxon>Alveolata</taxon>
        <taxon>Dinophyceae</taxon>
        <taxon>Suessiales</taxon>
        <taxon>Symbiodiniaceae</taxon>
        <taxon>Symbiodinium</taxon>
    </lineage>
</organism>
<name>A0A812PEL0_9DINO</name>
<protein>
    <submittedName>
        <fullName evidence="1">MsrA protein</fullName>
    </submittedName>
</protein>